<name>A0A9D1NMP2_9BACT</name>
<dbReference type="InterPro" id="IPR012763">
    <property type="entry name" value="DNA_pol_III_sug/sutau_N"/>
</dbReference>
<dbReference type="PANTHER" id="PTHR11669:SF0">
    <property type="entry name" value="PROTEIN STICHEL-LIKE 2"/>
    <property type="match status" value="1"/>
</dbReference>
<keyword evidence="4 11" id="KW-0235">DNA replication</keyword>
<evidence type="ECO:0000313" key="14">
    <source>
        <dbReference type="Proteomes" id="UP000886845"/>
    </source>
</evidence>
<dbReference type="InterPro" id="IPR008921">
    <property type="entry name" value="DNA_pol3_clamp-load_cplx_C"/>
</dbReference>
<dbReference type="InterPro" id="IPR045085">
    <property type="entry name" value="HLD_clamp_pol_III_gamma_tau"/>
</dbReference>
<sequence>MAYEVLARKWRPKTFDDVVGQGHVTRTLANAIEQDRIAHAYLFIGPRGIGKTTLSRILAMALNCEKGPTTHPCGECDNCKGIAAGSDMDVIELDAASNNKVEDIHAVLDQVQFAPTHSRFKVFILDEVHMLSNAAFNALLKTLEEPPPYVKFIFATTEGDKVLPTIVSRCQRFDLRRISVGDIVGRLRFICNAEKIEITDDALLAIARGSNGGLRDALSALDQLIAFKGTDLTEADVLAVFGLVSREALEGLAASILQGDIPGILRTVAALDESGKDMRRMTAELLWHFRNLLVCQQAGAELAKQDVTAEQLAVLEAQAKLAPPQRIVEISSLLSEMEGKLRAALSVRTLVEMTLIRCARAAKTVSLDEVLRRLTALRDQTIRRLAAAAPQGPA</sequence>
<dbReference type="InterPro" id="IPR027417">
    <property type="entry name" value="P-loop_NTPase"/>
</dbReference>
<gene>
    <name evidence="11 13" type="primary">dnaX</name>
    <name evidence="13" type="ORF">IAC79_02445</name>
</gene>
<dbReference type="FunFam" id="1.10.8.60:FF:000013">
    <property type="entry name" value="DNA polymerase III subunit gamma/tau"/>
    <property type="match status" value="1"/>
</dbReference>
<dbReference type="GO" id="GO:0006261">
    <property type="term" value="P:DNA-templated DNA replication"/>
    <property type="evidence" value="ECO:0007669"/>
    <property type="project" value="TreeGrafter"/>
</dbReference>
<feature type="non-terminal residue" evidence="13">
    <location>
        <position position="394"/>
    </location>
</feature>
<comment type="similarity">
    <text evidence="1 11">Belongs to the DnaX/STICHEL family.</text>
</comment>
<dbReference type="NCBIfam" id="TIGR02397">
    <property type="entry name" value="dnaX_nterm"/>
    <property type="match status" value="1"/>
</dbReference>
<evidence type="ECO:0000256" key="3">
    <source>
        <dbReference type="ARBA" id="ARBA00022695"/>
    </source>
</evidence>
<comment type="catalytic activity">
    <reaction evidence="10 11">
        <text>DNA(n) + a 2'-deoxyribonucleoside 5'-triphosphate = DNA(n+1) + diphosphate</text>
        <dbReference type="Rhea" id="RHEA:22508"/>
        <dbReference type="Rhea" id="RHEA-COMP:17339"/>
        <dbReference type="Rhea" id="RHEA-COMP:17340"/>
        <dbReference type="ChEBI" id="CHEBI:33019"/>
        <dbReference type="ChEBI" id="CHEBI:61560"/>
        <dbReference type="ChEBI" id="CHEBI:173112"/>
        <dbReference type="EC" id="2.7.7.7"/>
    </reaction>
</comment>
<accession>A0A9D1NMP2</accession>
<keyword evidence="8 11" id="KW-0067">ATP-binding</keyword>
<dbReference type="InterPro" id="IPR022754">
    <property type="entry name" value="DNA_pol_III_gamma-3"/>
</dbReference>
<dbReference type="PRINTS" id="PR00300">
    <property type="entry name" value="CLPPROTEASEA"/>
</dbReference>
<dbReference type="SUPFAM" id="SSF48019">
    <property type="entry name" value="post-AAA+ oligomerization domain-like"/>
    <property type="match status" value="1"/>
</dbReference>
<dbReference type="Pfam" id="PF13177">
    <property type="entry name" value="DNA_pol3_delta2"/>
    <property type="match status" value="1"/>
</dbReference>
<dbReference type="GO" id="GO:0003677">
    <property type="term" value="F:DNA binding"/>
    <property type="evidence" value="ECO:0007669"/>
    <property type="project" value="InterPro"/>
</dbReference>
<evidence type="ECO:0000256" key="10">
    <source>
        <dbReference type="ARBA" id="ARBA00049244"/>
    </source>
</evidence>
<dbReference type="EC" id="2.7.7.7" evidence="11"/>
<dbReference type="PANTHER" id="PTHR11669">
    <property type="entry name" value="REPLICATION FACTOR C / DNA POLYMERASE III GAMMA-TAU SUBUNIT"/>
    <property type="match status" value="1"/>
</dbReference>
<proteinExistence type="inferred from homology"/>
<dbReference type="GO" id="GO:0009360">
    <property type="term" value="C:DNA polymerase III complex"/>
    <property type="evidence" value="ECO:0007669"/>
    <property type="project" value="InterPro"/>
</dbReference>
<dbReference type="AlphaFoldDB" id="A0A9D1NMP2"/>
<evidence type="ECO:0000256" key="11">
    <source>
        <dbReference type="RuleBase" id="RU364063"/>
    </source>
</evidence>
<dbReference type="Proteomes" id="UP000886845">
    <property type="component" value="Unassembled WGS sequence"/>
</dbReference>
<evidence type="ECO:0000256" key="6">
    <source>
        <dbReference type="ARBA" id="ARBA00022741"/>
    </source>
</evidence>
<keyword evidence="6 11" id="KW-0547">Nucleotide-binding</keyword>
<dbReference type="CDD" id="cd00009">
    <property type="entry name" value="AAA"/>
    <property type="match status" value="1"/>
</dbReference>
<dbReference type="FunFam" id="3.40.50.300:FF:000014">
    <property type="entry name" value="DNA polymerase III subunit gamma/tau"/>
    <property type="match status" value="1"/>
</dbReference>
<evidence type="ECO:0000256" key="1">
    <source>
        <dbReference type="ARBA" id="ARBA00006360"/>
    </source>
</evidence>
<evidence type="ECO:0000256" key="2">
    <source>
        <dbReference type="ARBA" id="ARBA00022679"/>
    </source>
</evidence>
<evidence type="ECO:0000259" key="12">
    <source>
        <dbReference type="SMART" id="SM00382"/>
    </source>
</evidence>
<dbReference type="GO" id="GO:0005524">
    <property type="term" value="F:ATP binding"/>
    <property type="evidence" value="ECO:0007669"/>
    <property type="project" value="UniProtKB-KW"/>
</dbReference>
<dbReference type="InterPro" id="IPR003593">
    <property type="entry name" value="AAA+_ATPase"/>
</dbReference>
<keyword evidence="9 11" id="KW-0239">DNA-directed DNA polymerase</keyword>
<evidence type="ECO:0000256" key="8">
    <source>
        <dbReference type="ARBA" id="ARBA00022840"/>
    </source>
</evidence>
<comment type="function">
    <text evidence="11">DNA polymerase III is a complex, multichain enzyme responsible for most of the replicative synthesis in bacteria. This DNA polymerase also exhibits 3' to 5' exonuclease activity.</text>
</comment>
<protein>
    <recommendedName>
        <fullName evidence="11">DNA polymerase III subunit gamma/tau</fullName>
        <ecNumber evidence="11">2.7.7.7</ecNumber>
    </recommendedName>
</protein>
<evidence type="ECO:0000256" key="7">
    <source>
        <dbReference type="ARBA" id="ARBA00022833"/>
    </source>
</evidence>
<reference evidence="13" key="2">
    <citation type="journal article" date="2021" name="PeerJ">
        <title>Extensive microbial diversity within the chicken gut microbiome revealed by metagenomics and culture.</title>
        <authorList>
            <person name="Gilroy R."/>
            <person name="Ravi A."/>
            <person name="Getino M."/>
            <person name="Pursley I."/>
            <person name="Horton D.L."/>
            <person name="Alikhan N.F."/>
            <person name="Baker D."/>
            <person name="Gharbi K."/>
            <person name="Hall N."/>
            <person name="Watson M."/>
            <person name="Adriaenssens E.M."/>
            <person name="Foster-Nyarko E."/>
            <person name="Jarju S."/>
            <person name="Secka A."/>
            <person name="Antonio M."/>
            <person name="Oren A."/>
            <person name="Chaudhuri R.R."/>
            <person name="La Ragione R."/>
            <person name="Hildebrand F."/>
            <person name="Pallen M.J."/>
        </authorList>
    </citation>
    <scope>NUCLEOTIDE SEQUENCE</scope>
    <source>
        <strain evidence="13">35461</strain>
    </source>
</reference>
<dbReference type="Pfam" id="PF22608">
    <property type="entry name" value="DNAX_ATPase_lid"/>
    <property type="match status" value="1"/>
</dbReference>
<keyword evidence="5" id="KW-0479">Metal-binding</keyword>
<keyword evidence="3 11" id="KW-0548">Nucleotidyltransferase</keyword>
<evidence type="ECO:0000256" key="4">
    <source>
        <dbReference type="ARBA" id="ARBA00022705"/>
    </source>
</evidence>
<keyword evidence="7" id="KW-0862">Zinc</keyword>
<dbReference type="Gene3D" id="1.20.272.10">
    <property type="match status" value="1"/>
</dbReference>
<dbReference type="NCBIfam" id="NF004046">
    <property type="entry name" value="PRK05563.1"/>
    <property type="match status" value="1"/>
</dbReference>
<dbReference type="SUPFAM" id="SSF52540">
    <property type="entry name" value="P-loop containing nucleoside triphosphate hydrolases"/>
    <property type="match status" value="1"/>
</dbReference>
<comment type="subunit">
    <text evidence="11">DNA polymerase III contains a core (composed of alpha, epsilon and theta chains) that associates with a tau subunit. This core dimerizes to form the POLIII' complex. PolIII' associates with the gamma complex (composed of gamma, delta, delta', psi and chi chains) and with the beta chain to form the complete DNA polymerase III complex.</text>
</comment>
<evidence type="ECO:0000256" key="5">
    <source>
        <dbReference type="ARBA" id="ARBA00022723"/>
    </source>
</evidence>
<dbReference type="EMBL" id="DVOR01000078">
    <property type="protein sequence ID" value="HIV08958.1"/>
    <property type="molecule type" value="Genomic_DNA"/>
</dbReference>
<keyword evidence="2 11" id="KW-0808">Transferase</keyword>
<dbReference type="GO" id="GO:0046872">
    <property type="term" value="F:metal ion binding"/>
    <property type="evidence" value="ECO:0007669"/>
    <property type="project" value="UniProtKB-KW"/>
</dbReference>
<dbReference type="InterPro" id="IPR050238">
    <property type="entry name" value="DNA_Rep/Repair_Clamp_Loader"/>
</dbReference>
<dbReference type="SMART" id="SM00382">
    <property type="entry name" value="AAA"/>
    <property type="match status" value="1"/>
</dbReference>
<comment type="caution">
    <text evidence="13">The sequence shown here is derived from an EMBL/GenBank/DDBJ whole genome shotgun (WGS) entry which is preliminary data.</text>
</comment>
<evidence type="ECO:0000256" key="9">
    <source>
        <dbReference type="ARBA" id="ARBA00022932"/>
    </source>
</evidence>
<dbReference type="Pfam" id="PF12169">
    <property type="entry name" value="DNA_pol3_gamma3"/>
    <property type="match status" value="1"/>
</dbReference>
<feature type="domain" description="AAA+ ATPase" evidence="12">
    <location>
        <begin position="37"/>
        <end position="179"/>
    </location>
</feature>
<organism evidence="13 14">
    <name type="scientific">Candidatus Spyradenecus faecavium</name>
    <dbReference type="NCBI Taxonomy" id="2840947"/>
    <lineage>
        <taxon>Bacteria</taxon>
        <taxon>Pseudomonadati</taxon>
        <taxon>Lentisphaerota</taxon>
        <taxon>Lentisphaeria</taxon>
        <taxon>Lentisphaerales</taxon>
        <taxon>Lentisphaeraceae</taxon>
        <taxon>Lentisphaeraceae incertae sedis</taxon>
        <taxon>Candidatus Spyradenecus</taxon>
    </lineage>
</organism>
<dbReference type="CDD" id="cd18137">
    <property type="entry name" value="HLD_clamp_pol_III_gamma_tau"/>
    <property type="match status" value="1"/>
</dbReference>
<reference evidence="13" key="1">
    <citation type="submission" date="2020-10" db="EMBL/GenBank/DDBJ databases">
        <authorList>
            <person name="Gilroy R."/>
        </authorList>
    </citation>
    <scope>NUCLEOTIDE SEQUENCE</scope>
    <source>
        <strain evidence="13">35461</strain>
    </source>
</reference>
<dbReference type="Gene3D" id="3.40.50.300">
    <property type="entry name" value="P-loop containing nucleotide triphosphate hydrolases"/>
    <property type="match status" value="1"/>
</dbReference>
<dbReference type="InterPro" id="IPR001270">
    <property type="entry name" value="ClpA/B"/>
</dbReference>
<dbReference type="Gene3D" id="1.10.8.60">
    <property type="match status" value="1"/>
</dbReference>
<dbReference type="GO" id="GO:0003887">
    <property type="term" value="F:DNA-directed DNA polymerase activity"/>
    <property type="evidence" value="ECO:0007669"/>
    <property type="project" value="UniProtKB-KW"/>
</dbReference>
<evidence type="ECO:0000313" key="13">
    <source>
        <dbReference type="EMBL" id="HIV08958.1"/>
    </source>
</evidence>